<sequence>MESLNMFAYSRDASLILLSKLDESMWDIEPDGYPNSIRWNAGHVYITAEDYLHKADHTYEVKPPEWVDLFIDGTHPSQWKEEGPSKQEIISAFKEQRERILKHFKGKEQNKASEDHIIRTLNLNTVEAALQFVTWHEGIHLGILKSLNNALKSK</sequence>
<comment type="caution">
    <text evidence="2">The sequence shown here is derived from an EMBL/GenBank/DDBJ whole genome shotgun (WGS) entry which is preliminary data.</text>
</comment>
<gene>
    <name evidence="2" type="ORF">J2Z81_000941</name>
</gene>
<proteinExistence type="predicted"/>
<dbReference type="RefSeq" id="WP_029268398.1">
    <property type="nucleotide sequence ID" value="NZ_JAGIKX010000004.1"/>
</dbReference>
<name>A0ABS4S686_9BACI</name>
<evidence type="ECO:0000313" key="3">
    <source>
        <dbReference type="Proteomes" id="UP001519294"/>
    </source>
</evidence>
<organism evidence="2 3">
    <name type="scientific">Virgibacillus alimentarius</name>
    <dbReference type="NCBI Taxonomy" id="698769"/>
    <lineage>
        <taxon>Bacteria</taxon>
        <taxon>Bacillati</taxon>
        <taxon>Bacillota</taxon>
        <taxon>Bacilli</taxon>
        <taxon>Bacillales</taxon>
        <taxon>Bacillaceae</taxon>
        <taxon>Virgibacillus</taxon>
    </lineage>
</organism>
<protein>
    <recommendedName>
        <fullName evidence="1">DinB-like domain-containing protein</fullName>
    </recommendedName>
</protein>
<evidence type="ECO:0000313" key="2">
    <source>
        <dbReference type="EMBL" id="MBP2256997.1"/>
    </source>
</evidence>
<reference evidence="2 3" key="1">
    <citation type="submission" date="2021-03" db="EMBL/GenBank/DDBJ databases">
        <title>Genomic Encyclopedia of Type Strains, Phase IV (KMG-IV): sequencing the most valuable type-strain genomes for metagenomic binning, comparative biology and taxonomic classification.</title>
        <authorList>
            <person name="Goeker M."/>
        </authorList>
    </citation>
    <scope>NUCLEOTIDE SEQUENCE [LARGE SCALE GENOMIC DNA]</scope>
    <source>
        <strain evidence="2 3">DSM 25790</strain>
    </source>
</reference>
<dbReference type="InterPro" id="IPR034660">
    <property type="entry name" value="DinB/YfiT-like"/>
</dbReference>
<dbReference type="SUPFAM" id="SSF109854">
    <property type="entry name" value="DinB/YfiT-like putative metalloenzymes"/>
    <property type="match status" value="1"/>
</dbReference>
<evidence type="ECO:0000259" key="1">
    <source>
        <dbReference type="Pfam" id="PF12867"/>
    </source>
</evidence>
<dbReference type="Proteomes" id="UP001519294">
    <property type="component" value="Unassembled WGS sequence"/>
</dbReference>
<dbReference type="Gene3D" id="1.20.120.450">
    <property type="entry name" value="dinb family like domain"/>
    <property type="match status" value="1"/>
</dbReference>
<keyword evidence="3" id="KW-1185">Reference proteome</keyword>
<dbReference type="InterPro" id="IPR024775">
    <property type="entry name" value="DinB-like"/>
</dbReference>
<dbReference type="Pfam" id="PF12867">
    <property type="entry name" value="DinB_2"/>
    <property type="match status" value="1"/>
</dbReference>
<feature type="domain" description="DinB-like" evidence="1">
    <location>
        <begin position="7"/>
        <end position="143"/>
    </location>
</feature>
<dbReference type="EMBL" id="JAGIKX010000004">
    <property type="protein sequence ID" value="MBP2256997.1"/>
    <property type="molecule type" value="Genomic_DNA"/>
</dbReference>
<accession>A0ABS4S686</accession>